<keyword evidence="2 4" id="KW-0863">Zinc-finger</keyword>
<sequence>MVSSRWCVSIRARRNTEPLDRNDSSSTMNTRLEINFRIIKFLVTQEQGVIMQEQGATMSRFIQVDFGAVHDELKQVLLPQFANLIGSQRFHHEVADGLIDHAKTRHITGSAKSLVIRIKKFLIYDRVEHWFESIESDRLNMVPASMDAITSLPEKEMKYENDDAEVELCTVCLEEIPAGLVISTLPCSHVFHNNCIRDWLVRSHHCPICLFEISTAQ</sequence>
<protein>
    <submittedName>
        <fullName evidence="6">E3 ubiquitin- ligase RNF181-like</fullName>
    </submittedName>
</protein>
<organism evidence="6 7">
    <name type="scientific">Olea europaea subsp. europaea</name>
    <dbReference type="NCBI Taxonomy" id="158383"/>
    <lineage>
        <taxon>Eukaryota</taxon>
        <taxon>Viridiplantae</taxon>
        <taxon>Streptophyta</taxon>
        <taxon>Embryophyta</taxon>
        <taxon>Tracheophyta</taxon>
        <taxon>Spermatophyta</taxon>
        <taxon>Magnoliopsida</taxon>
        <taxon>eudicotyledons</taxon>
        <taxon>Gunneridae</taxon>
        <taxon>Pentapetalae</taxon>
        <taxon>asterids</taxon>
        <taxon>lamiids</taxon>
        <taxon>Lamiales</taxon>
        <taxon>Oleaceae</taxon>
        <taxon>Oleeae</taxon>
        <taxon>Olea</taxon>
    </lineage>
</organism>
<feature type="domain" description="RING-type" evidence="5">
    <location>
        <begin position="169"/>
        <end position="209"/>
    </location>
</feature>
<dbReference type="InterPro" id="IPR013083">
    <property type="entry name" value="Znf_RING/FYVE/PHD"/>
</dbReference>
<reference evidence="6 7" key="1">
    <citation type="submission" date="2019-12" db="EMBL/GenBank/DDBJ databases">
        <authorList>
            <person name="Alioto T."/>
            <person name="Alioto T."/>
            <person name="Gomez Garrido J."/>
        </authorList>
    </citation>
    <scope>NUCLEOTIDE SEQUENCE [LARGE SCALE GENOMIC DNA]</scope>
</reference>
<dbReference type="SUPFAM" id="SSF57850">
    <property type="entry name" value="RING/U-box"/>
    <property type="match status" value="1"/>
</dbReference>
<dbReference type="PANTHER" id="PTHR45931:SF16">
    <property type="entry name" value="RING_U-BOX SUPERFAMILY PROTEIN"/>
    <property type="match status" value="1"/>
</dbReference>
<evidence type="ECO:0000313" key="7">
    <source>
        <dbReference type="Proteomes" id="UP000594638"/>
    </source>
</evidence>
<dbReference type="SMART" id="SM00184">
    <property type="entry name" value="RING"/>
    <property type="match status" value="1"/>
</dbReference>
<comment type="caution">
    <text evidence="6">The sequence shown here is derived from an EMBL/GenBank/DDBJ whole genome shotgun (WGS) entry which is preliminary data.</text>
</comment>
<gene>
    <name evidence="6" type="ORF">OLEA9_A099611</name>
</gene>
<dbReference type="GO" id="GO:0016874">
    <property type="term" value="F:ligase activity"/>
    <property type="evidence" value="ECO:0007669"/>
    <property type="project" value="UniProtKB-KW"/>
</dbReference>
<dbReference type="GO" id="GO:0006511">
    <property type="term" value="P:ubiquitin-dependent protein catabolic process"/>
    <property type="evidence" value="ECO:0007669"/>
    <property type="project" value="TreeGrafter"/>
</dbReference>
<keyword evidence="1" id="KW-0479">Metal-binding</keyword>
<name>A0A8S0UXY6_OLEEU</name>
<dbReference type="PROSITE" id="PS50089">
    <property type="entry name" value="ZF_RING_2"/>
    <property type="match status" value="1"/>
</dbReference>
<evidence type="ECO:0000313" key="6">
    <source>
        <dbReference type="EMBL" id="CAA3022687.1"/>
    </source>
</evidence>
<dbReference type="EMBL" id="CACTIH010009074">
    <property type="protein sequence ID" value="CAA3022687.1"/>
    <property type="molecule type" value="Genomic_DNA"/>
</dbReference>
<dbReference type="PANTHER" id="PTHR45931">
    <property type="entry name" value="SI:CH211-59O9.10"/>
    <property type="match status" value="1"/>
</dbReference>
<dbReference type="InterPro" id="IPR001841">
    <property type="entry name" value="Znf_RING"/>
</dbReference>
<accession>A0A8S0UXY6</accession>
<proteinExistence type="predicted"/>
<dbReference type="Pfam" id="PF13639">
    <property type="entry name" value="zf-RING_2"/>
    <property type="match status" value="1"/>
</dbReference>
<dbReference type="CDD" id="cd16454">
    <property type="entry name" value="RING-H2_PA-TM-RING"/>
    <property type="match status" value="1"/>
</dbReference>
<evidence type="ECO:0000256" key="2">
    <source>
        <dbReference type="ARBA" id="ARBA00022771"/>
    </source>
</evidence>
<dbReference type="Gene3D" id="3.30.40.10">
    <property type="entry name" value="Zinc/RING finger domain, C3HC4 (zinc finger)"/>
    <property type="match status" value="1"/>
</dbReference>
<keyword evidence="7" id="KW-1185">Reference proteome</keyword>
<keyword evidence="6" id="KW-0436">Ligase</keyword>
<dbReference type="GO" id="GO:0061630">
    <property type="term" value="F:ubiquitin protein ligase activity"/>
    <property type="evidence" value="ECO:0007669"/>
    <property type="project" value="TreeGrafter"/>
</dbReference>
<dbReference type="OrthoDB" id="4348522at2759"/>
<dbReference type="GO" id="GO:0005634">
    <property type="term" value="C:nucleus"/>
    <property type="evidence" value="ECO:0007669"/>
    <property type="project" value="TreeGrafter"/>
</dbReference>
<evidence type="ECO:0000256" key="1">
    <source>
        <dbReference type="ARBA" id="ARBA00022723"/>
    </source>
</evidence>
<evidence type="ECO:0000259" key="5">
    <source>
        <dbReference type="PROSITE" id="PS50089"/>
    </source>
</evidence>
<keyword evidence="3" id="KW-0862">Zinc</keyword>
<evidence type="ECO:0000256" key="4">
    <source>
        <dbReference type="PROSITE-ProRule" id="PRU00175"/>
    </source>
</evidence>
<evidence type="ECO:0000256" key="3">
    <source>
        <dbReference type="ARBA" id="ARBA00022833"/>
    </source>
</evidence>
<dbReference type="InterPro" id="IPR051834">
    <property type="entry name" value="RING_finger_E3_ligase"/>
</dbReference>
<dbReference type="AlphaFoldDB" id="A0A8S0UXY6"/>
<dbReference type="Proteomes" id="UP000594638">
    <property type="component" value="Unassembled WGS sequence"/>
</dbReference>
<dbReference type="GO" id="GO:0008270">
    <property type="term" value="F:zinc ion binding"/>
    <property type="evidence" value="ECO:0007669"/>
    <property type="project" value="UniProtKB-KW"/>
</dbReference>
<dbReference type="Gramene" id="OE9A099611T1">
    <property type="protein sequence ID" value="OE9A099611C1"/>
    <property type="gene ID" value="OE9A099611"/>
</dbReference>